<keyword evidence="9" id="KW-1185">Reference proteome</keyword>
<keyword evidence="4" id="KW-0804">Transcription</keyword>
<dbReference type="Pfam" id="PF00440">
    <property type="entry name" value="TetR_N"/>
    <property type="match status" value="1"/>
</dbReference>
<dbReference type="PROSITE" id="PS50977">
    <property type="entry name" value="HTH_TETR_2"/>
    <property type="match status" value="1"/>
</dbReference>
<evidence type="ECO:0000259" key="7">
    <source>
        <dbReference type="PROSITE" id="PS50977"/>
    </source>
</evidence>
<gene>
    <name evidence="8" type="ORF">JOE66_002735</name>
</gene>
<proteinExistence type="predicted"/>
<evidence type="ECO:0000256" key="1">
    <source>
        <dbReference type="ARBA" id="ARBA00022491"/>
    </source>
</evidence>
<keyword evidence="1" id="KW-0678">Repressor</keyword>
<dbReference type="InterPro" id="IPR050109">
    <property type="entry name" value="HTH-type_TetR-like_transc_reg"/>
</dbReference>
<feature type="region of interest" description="Disordered" evidence="6">
    <location>
        <begin position="1"/>
        <end position="27"/>
    </location>
</feature>
<evidence type="ECO:0000256" key="5">
    <source>
        <dbReference type="PROSITE-ProRule" id="PRU00335"/>
    </source>
</evidence>
<keyword evidence="2" id="KW-0805">Transcription regulation</keyword>
<accession>A0ABS2L9H8</accession>
<organism evidence="8 9">
    <name type="scientific">Subtercola frigoramans</name>
    <dbReference type="NCBI Taxonomy" id="120298"/>
    <lineage>
        <taxon>Bacteria</taxon>
        <taxon>Bacillati</taxon>
        <taxon>Actinomycetota</taxon>
        <taxon>Actinomycetes</taxon>
        <taxon>Micrococcales</taxon>
        <taxon>Microbacteriaceae</taxon>
        <taxon>Subtercola</taxon>
    </lineage>
</organism>
<evidence type="ECO:0000313" key="8">
    <source>
        <dbReference type="EMBL" id="MBM7473101.1"/>
    </source>
</evidence>
<dbReference type="PANTHER" id="PTHR30055:SF146">
    <property type="entry name" value="HTH-TYPE TRANSCRIPTIONAL DUAL REGULATOR CECR"/>
    <property type="match status" value="1"/>
</dbReference>
<sequence length="221" mass="24550">MIPTPESSPREVIGLTATGPGSRGPYAKGQARRHRIIAAAFKAFGTVGYRNASMQQIADDCGVTRAGLLHHFPTKESLLEAVLDEREYLADQMFYKDGPPELEDGVEYFRRLLQVIEHNSRNPGIVSLFAVLSTEATDPAHPANAYFKARYERALSRVRDAITNLAERDLIREGIDPRGIEIDIIALADGLQVQWLLDPSTVDMPQRLRAFLQAIVTVQIP</sequence>
<dbReference type="Pfam" id="PF13977">
    <property type="entry name" value="TetR_C_6"/>
    <property type="match status" value="1"/>
</dbReference>
<evidence type="ECO:0000256" key="4">
    <source>
        <dbReference type="ARBA" id="ARBA00023163"/>
    </source>
</evidence>
<dbReference type="Proteomes" id="UP000776164">
    <property type="component" value="Unassembled WGS sequence"/>
</dbReference>
<evidence type="ECO:0000256" key="6">
    <source>
        <dbReference type="SAM" id="MobiDB-lite"/>
    </source>
</evidence>
<protein>
    <submittedName>
        <fullName evidence="8">AcrR family transcriptional regulator</fullName>
    </submittedName>
</protein>
<evidence type="ECO:0000313" key="9">
    <source>
        <dbReference type="Proteomes" id="UP000776164"/>
    </source>
</evidence>
<dbReference type="InterPro" id="IPR036271">
    <property type="entry name" value="Tet_transcr_reg_TetR-rel_C_sf"/>
</dbReference>
<keyword evidence="3 5" id="KW-0238">DNA-binding</keyword>
<dbReference type="SUPFAM" id="SSF48498">
    <property type="entry name" value="Tetracyclin repressor-like, C-terminal domain"/>
    <property type="match status" value="1"/>
</dbReference>
<dbReference type="SUPFAM" id="SSF46689">
    <property type="entry name" value="Homeodomain-like"/>
    <property type="match status" value="1"/>
</dbReference>
<feature type="domain" description="HTH tetR-type" evidence="7">
    <location>
        <begin position="30"/>
        <end position="90"/>
    </location>
</feature>
<dbReference type="InterPro" id="IPR009057">
    <property type="entry name" value="Homeodomain-like_sf"/>
</dbReference>
<name>A0ABS2L9H8_9MICO</name>
<feature type="DNA-binding region" description="H-T-H motif" evidence="5">
    <location>
        <begin position="53"/>
        <end position="72"/>
    </location>
</feature>
<dbReference type="EMBL" id="JAFBBU010000001">
    <property type="protein sequence ID" value="MBM7473101.1"/>
    <property type="molecule type" value="Genomic_DNA"/>
</dbReference>
<dbReference type="RefSeq" id="WP_343885547.1">
    <property type="nucleotide sequence ID" value="NZ_BAAAHT010000010.1"/>
</dbReference>
<dbReference type="InterPro" id="IPR039538">
    <property type="entry name" value="BetI_C"/>
</dbReference>
<reference evidence="8 9" key="1">
    <citation type="submission" date="2021-01" db="EMBL/GenBank/DDBJ databases">
        <title>Sequencing the genomes of 1000 actinobacteria strains.</title>
        <authorList>
            <person name="Klenk H.-P."/>
        </authorList>
    </citation>
    <scope>NUCLEOTIDE SEQUENCE [LARGE SCALE GENOMIC DNA]</scope>
    <source>
        <strain evidence="8 9">DSM 13057</strain>
    </source>
</reference>
<dbReference type="PANTHER" id="PTHR30055">
    <property type="entry name" value="HTH-TYPE TRANSCRIPTIONAL REGULATOR RUTR"/>
    <property type="match status" value="1"/>
</dbReference>
<dbReference type="PRINTS" id="PR00455">
    <property type="entry name" value="HTHTETR"/>
</dbReference>
<dbReference type="InterPro" id="IPR001647">
    <property type="entry name" value="HTH_TetR"/>
</dbReference>
<dbReference type="Gene3D" id="1.10.357.10">
    <property type="entry name" value="Tetracycline Repressor, domain 2"/>
    <property type="match status" value="1"/>
</dbReference>
<evidence type="ECO:0000256" key="2">
    <source>
        <dbReference type="ARBA" id="ARBA00023015"/>
    </source>
</evidence>
<comment type="caution">
    <text evidence="8">The sequence shown here is derived from an EMBL/GenBank/DDBJ whole genome shotgun (WGS) entry which is preliminary data.</text>
</comment>
<evidence type="ECO:0000256" key="3">
    <source>
        <dbReference type="ARBA" id="ARBA00023125"/>
    </source>
</evidence>